<feature type="site" description="Important for catalytic activity, responsible for pKa modulation of the active site Glu and correct orientation of both the proton donor and substrate" evidence="6">
    <location>
        <position position="82"/>
    </location>
</feature>
<dbReference type="Pfam" id="PF04616">
    <property type="entry name" value="Glyco_hydro_43"/>
    <property type="match status" value="1"/>
</dbReference>
<dbReference type="VEuPathDB" id="FungiDB:AeMF1_015071"/>
<accession>A0A6G0W3X4</accession>
<keyword evidence="4" id="KW-0326">Glycosidase</keyword>
<dbReference type="SUPFAM" id="SSF75005">
    <property type="entry name" value="Arabinanase/levansucrase/invertase"/>
    <property type="match status" value="1"/>
</dbReference>
<evidence type="ECO:0000256" key="6">
    <source>
        <dbReference type="PIRSR" id="PIRSR606710-2"/>
    </source>
</evidence>
<evidence type="ECO:0000313" key="8">
    <source>
        <dbReference type="EMBL" id="KAF0721822.1"/>
    </source>
</evidence>
<organism evidence="8 9">
    <name type="scientific">Aphanomyces euteiches</name>
    <dbReference type="NCBI Taxonomy" id="100861"/>
    <lineage>
        <taxon>Eukaryota</taxon>
        <taxon>Sar</taxon>
        <taxon>Stramenopiles</taxon>
        <taxon>Oomycota</taxon>
        <taxon>Saprolegniomycetes</taxon>
        <taxon>Saprolegniales</taxon>
        <taxon>Verrucalvaceae</taxon>
        <taxon>Aphanomyces</taxon>
    </lineage>
</organism>
<dbReference type="Gene3D" id="2.115.10.20">
    <property type="entry name" value="Glycosyl hydrolase domain, family 43"/>
    <property type="match status" value="1"/>
</dbReference>
<evidence type="ECO:0000256" key="4">
    <source>
        <dbReference type="ARBA" id="ARBA00023295"/>
    </source>
</evidence>
<comment type="pathway">
    <text evidence="1">Glycan metabolism; L-arabinan degradation.</text>
</comment>
<dbReference type="InterPro" id="IPR050727">
    <property type="entry name" value="GH43_arabinanases"/>
</dbReference>
<proteinExistence type="inferred from homology"/>
<keyword evidence="9" id="KW-1185">Reference proteome</keyword>
<keyword evidence="3" id="KW-0378">Hydrolase</keyword>
<evidence type="ECO:0000256" key="7">
    <source>
        <dbReference type="SAM" id="MobiDB-lite"/>
    </source>
</evidence>
<dbReference type="InterPro" id="IPR023296">
    <property type="entry name" value="Glyco_hydro_beta-prop_sf"/>
</dbReference>
<protein>
    <recommendedName>
        <fullName evidence="5">Endo-1,5-alpha-L-arabinanase A</fullName>
    </recommendedName>
</protein>
<dbReference type="GO" id="GO:0005975">
    <property type="term" value="P:carbohydrate metabolic process"/>
    <property type="evidence" value="ECO:0007669"/>
    <property type="project" value="InterPro"/>
</dbReference>
<evidence type="ECO:0000256" key="5">
    <source>
        <dbReference type="ARBA" id="ARBA00042202"/>
    </source>
</evidence>
<dbReference type="GO" id="GO:0004553">
    <property type="term" value="F:hydrolase activity, hydrolyzing O-glycosyl compounds"/>
    <property type="evidence" value="ECO:0007669"/>
    <property type="project" value="InterPro"/>
</dbReference>
<sequence length="126" mass="13732">MHKGAAIPACSRINLPGRDGLWAPDVTKVGDTYYLYYSVNAFGNKNSAIGVATSKTMDVGSWTNLGSTGITSSSSTPYKAIDQARQLLQPILLSRSVLWIRYESPSNGKRVQDQGVPLESHQERLC</sequence>
<dbReference type="EMBL" id="VJMJ01000363">
    <property type="protein sequence ID" value="KAF0721822.1"/>
    <property type="molecule type" value="Genomic_DNA"/>
</dbReference>
<gene>
    <name evidence="8" type="ORF">Ae201684_018888</name>
</gene>
<evidence type="ECO:0000256" key="3">
    <source>
        <dbReference type="ARBA" id="ARBA00022801"/>
    </source>
</evidence>
<dbReference type="PANTHER" id="PTHR43301">
    <property type="entry name" value="ARABINAN ENDO-1,5-ALPHA-L-ARABINOSIDASE"/>
    <property type="match status" value="1"/>
</dbReference>
<reference evidence="8 9" key="1">
    <citation type="submission" date="2019-07" db="EMBL/GenBank/DDBJ databases">
        <title>Genomics analysis of Aphanomyces spp. identifies a new class of oomycete effector associated with host adaptation.</title>
        <authorList>
            <person name="Gaulin E."/>
        </authorList>
    </citation>
    <scope>NUCLEOTIDE SEQUENCE [LARGE SCALE GENOMIC DNA]</scope>
    <source>
        <strain evidence="8 9">ATCC 201684</strain>
    </source>
</reference>
<dbReference type="PANTHER" id="PTHR43301:SF3">
    <property type="entry name" value="ARABINAN ENDO-1,5-ALPHA-L-ARABINOSIDASE A-RELATED"/>
    <property type="match status" value="1"/>
</dbReference>
<dbReference type="AlphaFoldDB" id="A0A6G0W3X4"/>
<evidence type="ECO:0000256" key="2">
    <source>
        <dbReference type="ARBA" id="ARBA00009865"/>
    </source>
</evidence>
<comment type="similarity">
    <text evidence="2">Belongs to the glycosyl hydrolase 43 family.</text>
</comment>
<name>A0A6G0W3X4_9STRA</name>
<comment type="caution">
    <text evidence="8">The sequence shown here is derived from an EMBL/GenBank/DDBJ whole genome shotgun (WGS) entry which is preliminary data.</text>
</comment>
<dbReference type="InterPro" id="IPR006710">
    <property type="entry name" value="Glyco_hydro_43"/>
</dbReference>
<feature type="region of interest" description="Disordered" evidence="7">
    <location>
        <begin position="107"/>
        <end position="126"/>
    </location>
</feature>
<evidence type="ECO:0000256" key="1">
    <source>
        <dbReference type="ARBA" id="ARBA00004834"/>
    </source>
</evidence>
<dbReference type="Proteomes" id="UP000481153">
    <property type="component" value="Unassembled WGS sequence"/>
</dbReference>
<evidence type="ECO:0000313" key="9">
    <source>
        <dbReference type="Proteomes" id="UP000481153"/>
    </source>
</evidence>